<organism evidence="4 5">
    <name type="scientific">Cuscuta epithymum</name>
    <dbReference type="NCBI Taxonomy" id="186058"/>
    <lineage>
        <taxon>Eukaryota</taxon>
        <taxon>Viridiplantae</taxon>
        <taxon>Streptophyta</taxon>
        <taxon>Embryophyta</taxon>
        <taxon>Tracheophyta</taxon>
        <taxon>Spermatophyta</taxon>
        <taxon>Magnoliopsida</taxon>
        <taxon>eudicotyledons</taxon>
        <taxon>Gunneridae</taxon>
        <taxon>Pentapetalae</taxon>
        <taxon>asterids</taxon>
        <taxon>lamiids</taxon>
        <taxon>Solanales</taxon>
        <taxon>Convolvulaceae</taxon>
        <taxon>Cuscuteae</taxon>
        <taxon>Cuscuta</taxon>
        <taxon>Cuscuta subgen. Cuscuta</taxon>
    </lineage>
</organism>
<keyword evidence="2" id="KW-1133">Transmembrane helix</keyword>
<feature type="transmembrane region" description="Helical" evidence="2">
    <location>
        <begin position="120"/>
        <end position="144"/>
    </location>
</feature>
<reference evidence="4" key="1">
    <citation type="submission" date="2022-07" db="EMBL/GenBank/DDBJ databases">
        <authorList>
            <person name="Macas J."/>
            <person name="Novak P."/>
            <person name="Neumann P."/>
        </authorList>
    </citation>
    <scope>NUCLEOTIDE SEQUENCE</scope>
</reference>
<evidence type="ECO:0000256" key="3">
    <source>
        <dbReference type="SAM" id="SignalP"/>
    </source>
</evidence>
<comment type="caution">
    <text evidence="4">The sequence shown here is derived from an EMBL/GenBank/DDBJ whole genome shotgun (WGS) entry which is preliminary data.</text>
</comment>
<evidence type="ECO:0000256" key="2">
    <source>
        <dbReference type="SAM" id="Phobius"/>
    </source>
</evidence>
<dbReference type="Proteomes" id="UP001152523">
    <property type="component" value="Unassembled WGS sequence"/>
</dbReference>
<sequence>MVKSNHHHSLLFMLPLIFLLQGAAFVVSSDLGADDGEVLSGTTPPSPPARFPAFPFHPGLLNVVISPDHSPLTAHSVALPPSAAAVSTRLLSHTKTDSNRKRKLSKKMKSKKKTKKIRKIIIIITVLFIIAVIIAAVIIAVIYLKKKKRKESVDALPTSIA</sequence>
<evidence type="ECO:0008006" key="6">
    <source>
        <dbReference type="Google" id="ProtNLM"/>
    </source>
</evidence>
<gene>
    <name evidence="4" type="ORF">CEPIT_LOCUS6227</name>
</gene>
<evidence type="ECO:0000313" key="5">
    <source>
        <dbReference type="Proteomes" id="UP001152523"/>
    </source>
</evidence>
<feature type="region of interest" description="Disordered" evidence="1">
    <location>
        <begin position="90"/>
        <end position="111"/>
    </location>
</feature>
<evidence type="ECO:0000256" key="1">
    <source>
        <dbReference type="SAM" id="MobiDB-lite"/>
    </source>
</evidence>
<accession>A0AAV0CNW8</accession>
<feature type="chain" id="PRO_5043919869" description="Transmembrane protein" evidence="3">
    <location>
        <begin position="25"/>
        <end position="161"/>
    </location>
</feature>
<feature type="signal peptide" evidence="3">
    <location>
        <begin position="1"/>
        <end position="24"/>
    </location>
</feature>
<dbReference type="AlphaFoldDB" id="A0AAV0CNW8"/>
<keyword evidence="2" id="KW-0812">Transmembrane</keyword>
<evidence type="ECO:0000313" key="4">
    <source>
        <dbReference type="EMBL" id="CAH9077566.1"/>
    </source>
</evidence>
<protein>
    <recommendedName>
        <fullName evidence="6">Transmembrane protein</fullName>
    </recommendedName>
</protein>
<feature type="compositionally biased region" description="Basic residues" evidence="1">
    <location>
        <begin position="100"/>
        <end position="111"/>
    </location>
</feature>
<proteinExistence type="predicted"/>
<keyword evidence="3" id="KW-0732">Signal</keyword>
<keyword evidence="5" id="KW-1185">Reference proteome</keyword>
<dbReference type="EMBL" id="CAMAPF010000031">
    <property type="protein sequence ID" value="CAH9077566.1"/>
    <property type="molecule type" value="Genomic_DNA"/>
</dbReference>
<keyword evidence="2" id="KW-0472">Membrane</keyword>
<name>A0AAV0CNW8_9ASTE</name>